<protein>
    <submittedName>
        <fullName evidence="1">Unnamed protein product</fullName>
    </submittedName>
</protein>
<proteinExistence type="predicted"/>
<organism evidence="1 2">
    <name type="scientific">Ambrosiozyma monospora</name>
    <name type="common">Yeast</name>
    <name type="synonym">Endomycopsis monosporus</name>
    <dbReference type="NCBI Taxonomy" id="43982"/>
    <lineage>
        <taxon>Eukaryota</taxon>
        <taxon>Fungi</taxon>
        <taxon>Dikarya</taxon>
        <taxon>Ascomycota</taxon>
        <taxon>Saccharomycotina</taxon>
        <taxon>Pichiomycetes</taxon>
        <taxon>Pichiales</taxon>
        <taxon>Pichiaceae</taxon>
        <taxon>Ambrosiozyma</taxon>
    </lineage>
</organism>
<reference evidence="1" key="1">
    <citation type="submission" date="2023-04" db="EMBL/GenBank/DDBJ databases">
        <title>Ambrosiozyma monospora NBRC 10751.</title>
        <authorList>
            <person name="Ichikawa N."/>
            <person name="Sato H."/>
            <person name="Tonouchi N."/>
        </authorList>
    </citation>
    <scope>NUCLEOTIDE SEQUENCE</scope>
    <source>
        <strain evidence="1">NBRC 10751</strain>
    </source>
</reference>
<gene>
    <name evidence="1" type="ORF">Amon02_000065400</name>
</gene>
<evidence type="ECO:0000313" key="2">
    <source>
        <dbReference type="Proteomes" id="UP001165064"/>
    </source>
</evidence>
<name>A0ACB5SSX0_AMBMO</name>
<keyword evidence="2" id="KW-1185">Reference proteome</keyword>
<sequence length="120" mass="13776">MVSPLYNLLHLEAVIDQRSEICFQGVPFPNSITTIKITNDYADARIIFDHNPESLFYFGYGFSMVFPTTYSIVVEKYGGPHSRPLGSIFDVMDCNIKYYPFEFFIKDEPYDSGSESDESQ</sequence>
<dbReference type="EMBL" id="BSXS01000247">
    <property type="protein sequence ID" value="GME71630.1"/>
    <property type="molecule type" value="Genomic_DNA"/>
</dbReference>
<accession>A0ACB5SSX0</accession>
<evidence type="ECO:0000313" key="1">
    <source>
        <dbReference type="EMBL" id="GME71630.1"/>
    </source>
</evidence>
<comment type="caution">
    <text evidence="1">The sequence shown here is derived from an EMBL/GenBank/DDBJ whole genome shotgun (WGS) entry which is preliminary data.</text>
</comment>
<dbReference type="Proteomes" id="UP001165064">
    <property type="component" value="Unassembled WGS sequence"/>
</dbReference>